<evidence type="ECO:0000313" key="2">
    <source>
        <dbReference type="Proteomes" id="UP001055811"/>
    </source>
</evidence>
<protein>
    <submittedName>
        <fullName evidence="1">Uncharacterized protein</fullName>
    </submittedName>
</protein>
<organism evidence="1 2">
    <name type="scientific">Cichorium intybus</name>
    <name type="common">Chicory</name>
    <dbReference type="NCBI Taxonomy" id="13427"/>
    <lineage>
        <taxon>Eukaryota</taxon>
        <taxon>Viridiplantae</taxon>
        <taxon>Streptophyta</taxon>
        <taxon>Embryophyta</taxon>
        <taxon>Tracheophyta</taxon>
        <taxon>Spermatophyta</taxon>
        <taxon>Magnoliopsida</taxon>
        <taxon>eudicotyledons</taxon>
        <taxon>Gunneridae</taxon>
        <taxon>Pentapetalae</taxon>
        <taxon>asterids</taxon>
        <taxon>campanulids</taxon>
        <taxon>Asterales</taxon>
        <taxon>Asteraceae</taxon>
        <taxon>Cichorioideae</taxon>
        <taxon>Cichorieae</taxon>
        <taxon>Cichoriinae</taxon>
        <taxon>Cichorium</taxon>
    </lineage>
</organism>
<comment type="caution">
    <text evidence="1">The sequence shown here is derived from an EMBL/GenBank/DDBJ whole genome shotgun (WGS) entry which is preliminary data.</text>
</comment>
<accession>A0ACB9GFV9</accession>
<gene>
    <name evidence="1" type="ORF">L2E82_12307</name>
</gene>
<dbReference type="Proteomes" id="UP001055811">
    <property type="component" value="Linkage Group LG02"/>
</dbReference>
<dbReference type="EMBL" id="CM042010">
    <property type="protein sequence ID" value="KAI3782267.1"/>
    <property type="molecule type" value="Genomic_DNA"/>
</dbReference>
<name>A0ACB9GFV9_CICIN</name>
<proteinExistence type="predicted"/>
<sequence>MASSSNAKDLNAEGFDEEDDDDYVPSSDESTEFSDDDFGSDMSGVSIDPDENQYIPSTMDKTLVDPFLNDLVQDEMNLHEISSNDEEWSPSNEYNDKGDSEDEETGVQFSRGKIKKCHNCLQEGHNTRTCKNEKIVPPMKEKKPPGRPKNPNSEERRKRKKASETSGGKATETSGGKGKKTSETRQNVGEQGVPPMQFPESQVDEGVPLTQEGVSETQETVPETQFKQVPVVDVGLVEAGNKEDQGHVVDAPVIHKKLKVRRPSERILKNKLKNPVFDKDGGGSTNDNPVDLE</sequence>
<evidence type="ECO:0000313" key="1">
    <source>
        <dbReference type="EMBL" id="KAI3782267.1"/>
    </source>
</evidence>
<keyword evidence="2" id="KW-1185">Reference proteome</keyword>
<reference evidence="1 2" key="2">
    <citation type="journal article" date="2022" name="Mol. Ecol. Resour.">
        <title>The genomes of chicory, endive, great burdock and yacon provide insights into Asteraceae paleo-polyploidization history and plant inulin production.</title>
        <authorList>
            <person name="Fan W."/>
            <person name="Wang S."/>
            <person name="Wang H."/>
            <person name="Wang A."/>
            <person name="Jiang F."/>
            <person name="Liu H."/>
            <person name="Zhao H."/>
            <person name="Xu D."/>
            <person name="Zhang Y."/>
        </authorList>
    </citation>
    <scope>NUCLEOTIDE SEQUENCE [LARGE SCALE GENOMIC DNA]</scope>
    <source>
        <strain evidence="2">cv. Punajuju</strain>
        <tissue evidence="1">Leaves</tissue>
    </source>
</reference>
<reference evidence="2" key="1">
    <citation type="journal article" date="2022" name="Mol. Ecol. Resour.">
        <title>The genomes of chicory, endive, great burdock and yacon provide insights into Asteraceae palaeo-polyploidization history and plant inulin production.</title>
        <authorList>
            <person name="Fan W."/>
            <person name="Wang S."/>
            <person name="Wang H."/>
            <person name="Wang A."/>
            <person name="Jiang F."/>
            <person name="Liu H."/>
            <person name="Zhao H."/>
            <person name="Xu D."/>
            <person name="Zhang Y."/>
        </authorList>
    </citation>
    <scope>NUCLEOTIDE SEQUENCE [LARGE SCALE GENOMIC DNA]</scope>
    <source>
        <strain evidence="2">cv. Punajuju</strain>
    </source>
</reference>